<dbReference type="Proteomes" id="UP000036756">
    <property type="component" value="Unassembled WGS sequence"/>
</dbReference>
<dbReference type="PATRIC" id="fig|1121307.3.peg.612"/>
<dbReference type="OrthoDB" id="9816190at2"/>
<gene>
    <name evidence="1" type="ORF">CLCY_1c02490</name>
</gene>
<organism evidence="1 2">
    <name type="scientific">Clostridium cylindrosporum DSM 605</name>
    <dbReference type="NCBI Taxonomy" id="1121307"/>
    <lineage>
        <taxon>Bacteria</taxon>
        <taxon>Bacillati</taxon>
        <taxon>Bacillota</taxon>
        <taxon>Clostridia</taxon>
        <taxon>Eubacteriales</taxon>
        <taxon>Clostridiaceae</taxon>
        <taxon>Clostridium</taxon>
    </lineage>
</organism>
<dbReference type="Gene3D" id="3.40.109.40">
    <property type="match status" value="1"/>
</dbReference>
<evidence type="ECO:0000313" key="1">
    <source>
        <dbReference type="EMBL" id="KMT21015.1"/>
    </source>
</evidence>
<dbReference type="InterPro" id="IPR037010">
    <property type="entry name" value="VitB12-dep_Met_synth_activ_sf"/>
</dbReference>
<keyword evidence="2" id="KW-1185">Reference proteome</keyword>
<sequence length="212" mass="24824">MRLDIKDIIIDRDEVLKFLGYGKRKQPPIILKKIDEEIEKSKELFDTQVFLKHFKIEKIKDVEVSFGDFNIKSNYVARELENSSSVYIALYSIGDYIEDRINEYSSSTEMIRAMILDKIGVVALDYINHKIKEEINKKINPMNISAQLYPSQKDFHISNQVILLNAFREENTTITISKHFQMYPIKTVVVLFGVGKDKDKYSMCDRCENKCY</sequence>
<dbReference type="SUPFAM" id="SSF56507">
    <property type="entry name" value="Methionine synthase activation domain-like"/>
    <property type="match status" value="1"/>
</dbReference>
<dbReference type="GO" id="GO:0008705">
    <property type="term" value="F:methionine synthase activity"/>
    <property type="evidence" value="ECO:0007669"/>
    <property type="project" value="InterPro"/>
</dbReference>
<comment type="caution">
    <text evidence="1">The sequence shown here is derived from an EMBL/GenBank/DDBJ whole genome shotgun (WGS) entry which is preliminary data.</text>
</comment>
<dbReference type="AlphaFoldDB" id="A0A0J8D4D0"/>
<dbReference type="RefSeq" id="WP_048571406.1">
    <property type="nucleotide sequence ID" value="NZ_LFVU01000028.1"/>
</dbReference>
<dbReference type="EMBL" id="LFVU01000028">
    <property type="protein sequence ID" value="KMT21015.1"/>
    <property type="molecule type" value="Genomic_DNA"/>
</dbReference>
<proteinExistence type="predicted"/>
<name>A0A0J8D4D0_CLOCY</name>
<reference evidence="1 2" key="1">
    <citation type="submission" date="2015-06" db="EMBL/GenBank/DDBJ databases">
        <title>Draft genome sequence of the purine-degrading Clostridium cylindrosporum HC-1 (DSM 605).</title>
        <authorList>
            <person name="Poehlein A."/>
            <person name="Schiel-Bengelsdorf B."/>
            <person name="Bengelsdorf F."/>
            <person name="Daniel R."/>
            <person name="Duerre P."/>
        </authorList>
    </citation>
    <scope>NUCLEOTIDE SEQUENCE [LARGE SCALE GENOMIC DNA]</scope>
    <source>
        <strain evidence="1 2">DSM 605</strain>
    </source>
</reference>
<dbReference type="STRING" id="1121307.CLCY_1c02490"/>
<accession>A0A0J8D4D0</accession>
<evidence type="ECO:0000313" key="2">
    <source>
        <dbReference type="Proteomes" id="UP000036756"/>
    </source>
</evidence>
<evidence type="ECO:0008006" key="3">
    <source>
        <dbReference type="Google" id="ProtNLM"/>
    </source>
</evidence>
<protein>
    <recommendedName>
        <fullName evidence="3">AdoMet activation domain-containing protein</fullName>
    </recommendedName>
</protein>